<gene>
    <name evidence="2" type="ORF">GNP77_09935</name>
</gene>
<keyword evidence="1" id="KW-0812">Transmembrane</keyword>
<dbReference type="RefSeq" id="WP_155658436.1">
    <property type="nucleotide sequence ID" value="NZ_WOBO01000010.1"/>
</dbReference>
<reference evidence="2 3" key="1">
    <citation type="submission" date="2019-11" db="EMBL/GenBank/DDBJ databases">
        <title>Using colonization assays and comparative genomics to discover symbiosis behaviors and factors in Vibrio fischeri.</title>
        <authorList>
            <person name="Bongrand C."/>
            <person name="Moriano-Gutierrez S."/>
            <person name="Arevalo P."/>
            <person name="Mcfall-Ngai M."/>
            <person name="Visick K."/>
            <person name="Polz M.F."/>
            <person name="Ruby E.G."/>
        </authorList>
    </citation>
    <scope>NUCLEOTIDE SEQUENCE [LARGE SCALE GENOMIC DNA]</scope>
    <source>
        <strain evidence="3">emors.3.2</strain>
    </source>
</reference>
<comment type="caution">
    <text evidence="2">The sequence shown here is derived from an EMBL/GenBank/DDBJ whole genome shotgun (WGS) entry which is preliminary data.</text>
</comment>
<dbReference type="Proteomes" id="UP000435323">
    <property type="component" value="Unassembled WGS sequence"/>
</dbReference>
<feature type="transmembrane region" description="Helical" evidence="1">
    <location>
        <begin position="45"/>
        <end position="67"/>
    </location>
</feature>
<name>A0A6N3YYI0_ALIFS</name>
<organism evidence="2 3">
    <name type="scientific">Aliivibrio fischeri</name>
    <name type="common">Vibrio fischeri</name>
    <dbReference type="NCBI Taxonomy" id="668"/>
    <lineage>
        <taxon>Bacteria</taxon>
        <taxon>Pseudomonadati</taxon>
        <taxon>Pseudomonadota</taxon>
        <taxon>Gammaproteobacteria</taxon>
        <taxon>Vibrionales</taxon>
        <taxon>Vibrionaceae</taxon>
        <taxon>Aliivibrio</taxon>
    </lineage>
</organism>
<keyword evidence="1" id="KW-0472">Membrane</keyword>
<dbReference type="EMBL" id="WOBO01000010">
    <property type="protein sequence ID" value="MUK45696.1"/>
    <property type="molecule type" value="Genomic_DNA"/>
</dbReference>
<feature type="transmembrane region" description="Helical" evidence="1">
    <location>
        <begin position="114"/>
        <end position="133"/>
    </location>
</feature>
<keyword evidence="1" id="KW-1133">Transmembrane helix</keyword>
<evidence type="ECO:0000256" key="1">
    <source>
        <dbReference type="SAM" id="Phobius"/>
    </source>
</evidence>
<proteinExistence type="predicted"/>
<protein>
    <submittedName>
        <fullName evidence="2">Uncharacterized protein</fullName>
    </submittedName>
</protein>
<evidence type="ECO:0000313" key="2">
    <source>
        <dbReference type="EMBL" id="MUK45696.1"/>
    </source>
</evidence>
<evidence type="ECO:0000313" key="3">
    <source>
        <dbReference type="Proteomes" id="UP000435323"/>
    </source>
</evidence>
<accession>A0A6N3YYI0</accession>
<dbReference type="AlphaFoldDB" id="A0A6N3YYI0"/>
<sequence length="137" mass="15590">MGRKKKKFKKIFNKPEPKEIPYTFKNKLILGIFVKRLGAKPQLCSLPYVILTMPLVGLCLFISSPILAYAPPLALIFIVIFVGIYLYLLFSTTNSLSNKIKSNLENGVGIRKAIFWYYLPTIIISIFVCIFIVKIKA</sequence>
<feature type="transmembrane region" description="Helical" evidence="1">
    <location>
        <begin position="73"/>
        <end position="93"/>
    </location>
</feature>